<evidence type="ECO:0000256" key="2">
    <source>
        <dbReference type="ARBA" id="ARBA00022907"/>
    </source>
</evidence>
<dbReference type="Gene3D" id="1.25.10.10">
    <property type="entry name" value="Leucine-rich Repeat Variant"/>
    <property type="match status" value="1"/>
</dbReference>
<dbReference type="SUPFAM" id="SSF48371">
    <property type="entry name" value="ARM repeat"/>
    <property type="match status" value="1"/>
</dbReference>
<dbReference type="Pfam" id="PF04727">
    <property type="entry name" value="ELMO_CED12"/>
    <property type="match status" value="1"/>
</dbReference>
<evidence type="ECO:0000313" key="7">
    <source>
        <dbReference type="EMBL" id="PRQ78131.1"/>
    </source>
</evidence>
<organism evidence="7 8">
    <name type="scientific">Rhodotorula toruloides</name>
    <name type="common">Yeast</name>
    <name type="synonym">Rhodosporidium toruloides</name>
    <dbReference type="NCBI Taxonomy" id="5286"/>
    <lineage>
        <taxon>Eukaryota</taxon>
        <taxon>Fungi</taxon>
        <taxon>Dikarya</taxon>
        <taxon>Basidiomycota</taxon>
        <taxon>Pucciniomycotina</taxon>
        <taxon>Microbotryomycetes</taxon>
        <taxon>Sporidiobolales</taxon>
        <taxon>Sporidiobolaceae</taxon>
        <taxon>Rhodotorula</taxon>
    </lineage>
</organism>
<dbReference type="GO" id="GO:0048870">
    <property type="term" value="P:cell motility"/>
    <property type="evidence" value="ECO:0007669"/>
    <property type="project" value="TreeGrafter"/>
</dbReference>
<dbReference type="InterPro" id="IPR024574">
    <property type="entry name" value="ELMO_ARM"/>
</dbReference>
<evidence type="ECO:0000313" key="8">
    <source>
        <dbReference type="Proteomes" id="UP000239560"/>
    </source>
</evidence>
<evidence type="ECO:0000256" key="5">
    <source>
        <dbReference type="SAM" id="MobiDB-lite"/>
    </source>
</evidence>
<comment type="function">
    <text evidence="4">Involved in cytoskeletal rearrangements required for phagocytosis of apoptotic cells and cell motility. Acts in association with DOCK1 and CRK. Was initially proposed to be required in complex with DOCK1 to activate Rac Rho small GTPases. May enhance the guanine nucleotide exchange factor (GEF) activity of DOCK1.</text>
</comment>
<dbReference type="GO" id="GO:0007015">
    <property type="term" value="P:actin filament organization"/>
    <property type="evidence" value="ECO:0007669"/>
    <property type="project" value="TreeGrafter"/>
</dbReference>
<dbReference type="InterPro" id="IPR006816">
    <property type="entry name" value="ELMO_dom"/>
</dbReference>
<evidence type="ECO:0000256" key="4">
    <source>
        <dbReference type="ARBA" id="ARBA00024863"/>
    </source>
</evidence>
<evidence type="ECO:0000256" key="3">
    <source>
        <dbReference type="ARBA" id="ARBA00023036"/>
    </source>
</evidence>
<name>A0A2T0AJC9_RHOTO</name>
<dbReference type="PROSITE" id="PS51335">
    <property type="entry name" value="ELMO"/>
    <property type="match status" value="1"/>
</dbReference>
<dbReference type="PANTHER" id="PTHR12771:SF56">
    <property type="entry name" value="CED-12"/>
    <property type="match status" value="1"/>
</dbReference>
<dbReference type="Gene3D" id="2.30.29.30">
    <property type="entry name" value="Pleckstrin-homology domain (PH domain)/Phosphotyrosine-binding domain (PTB)"/>
    <property type="match status" value="1"/>
</dbReference>
<gene>
    <name evidence="7" type="ORF">AAT19DRAFT_9199</name>
</gene>
<accession>A0A2T0AJC9</accession>
<dbReference type="EMBL" id="LCTV02000001">
    <property type="protein sequence ID" value="PRQ78131.1"/>
    <property type="molecule type" value="Genomic_DNA"/>
</dbReference>
<dbReference type="GO" id="GO:0017124">
    <property type="term" value="F:SH3 domain binding"/>
    <property type="evidence" value="ECO:0007669"/>
    <property type="project" value="UniProtKB-KW"/>
</dbReference>
<keyword evidence="1" id="KW-0053">Apoptosis</keyword>
<dbReference type="AlphaFoldDB" id="A0A2T0AJC9"/>
<dbReference type="OrthoDB" id="28413at2759"/>
<feature type="region of interest" description="Disordered" evidence="5">
    <location>
        <begin position="1"/>
        <end position="44"/>
    </location>
</feature>
<evidence type="ECO:0000256" key="1">
    <source>
        <dbReference type="ARBA" id="ARBA00022703"/>
    </source>
</evidence>
<evidence type="ECO:0000259" key="6">
    <source>
        <dbReference type="PROSITE" id="PS51335"/>
    </source>
</evidence>
<feature type="domain" description="ELMO" evidence="6">
    <location>
        <begin position="351"/>
        <end position="505"/>
    </location>
</feature>
<dbReference type="InterPro" id="IPR016024">
    <property type="entry name" value="ARM-type_fold"/>
</dbReference>
<dbReference type="Pfam" id="PF16457">
    <property type="entry name" value="PH_12"/>
    <property type="match status" value="1"/>
</dbReference>
<feature type="compositionally biased region" description="Polar residues" evidence="5">
    <location>
        <begin position="660"/>
        <end position="670"/>
    </location>
</feature>
<dbReference type="GO" id="GO:0005886">
    <property type="term" value="C:plasma membrane"/>
    <property type="evidence" value="ECO:0007669"/>
    <property type="project" value="TreeGrafter"/>
</dbReference>
<proteinExistence type="predicted"/>
<dbReference type="PANTHER" id="PTHR12771">
    <property type="entry name" value="ENGULFMENT AND CELL MOTILITY"/>
    <property type="match status" value="1"/>
</dbReference>
<feature type="compositionally biased region" description="Low complexity" evidence="5">
    <location>
        <begin position="1"/>
        <end position="29"/>
    </location>
</feature>
<dbReference type="Proteomes" id="UP000239560">
    <property type="component" value="Unassembled WGS sequence"/>
</dbReference>
<dbReference type="GO" id="GO:0006915">
    <property type="term" value="P:apoptotic process"/>
    <property type="evidence" value="ECO:0007669"/>
    <property type="project" value="UniProtKB-KW"/>
</dbReference>
<dbReference type="InterPro" id="IPR050868">
    <property type="entry name" value="ELMO_domain-containing"/>
</dbReference>
<feature type="compositionally biased region" description="Low complexity" evidence="5">
    <location>
        <begin position="671"/>
        <end position="699"/>
    </location>
</feature>
<dbReference type="InterPro" id="IPR011993">
    <property type="entry name" value="PH-like_dom_sf"/>
</dbReference>
<sequence>MASPSQVHPPAAAPSASDFPVPPSSSLSSPPAPPAAPAPPSRPQLKAHYFHYSSRQVKARIDPEVPLEEIVKQLSASTQLGVKEPPGLFALREREGGELVTEENVREMLEKGTHFTLVSSPMLEAVEMVDKLRSTDPSTLKPAVFTLRTLIRERLFLREFVKRGGVEAMQGVIKRSSGNTLAYALVCLQGLLELDERGWEGIRRLFVARIVEIVTTEPLINVSRPATAILRRLASQPYTAPNSPAGETGFSAVFDSIFDQPDFLAILVGKLSSGDVEVTNLSLGLLESLLRGSNELRDLRIADALENLDAWKTVGKLLDQTKGADLSALLSLQRQLLLSLHVALTTPIDEPHYHLFDEVWVAGELEDTDETNRWRRLGFRTEAPQYEFEGAGLLGLKALKRFAEDSQNEFAQTLRDQLKRPEAQRLPLSTASTLVLRILASYFEITSPPSSPPPTPSPYLFRLYELHALVVQFFARMWAESGATNGEEEVERVAALTRGQVKFVLGGAGGEKSWFKVRQELLNADYKTVRDRQLRELAIEDDLLSKAPVRNLRGRLYLESYEFVKAQRIACLHRGAWFLVSPSSTTAAGSGKKAMGKNGQQVWRFYRLAPNRKVLHWIDAVEKREIGPGLDELPEKIDVSSITEVVPTGGTTPQRPPASRQGQSNGRTTGSKSRLSFLSKDSSSRTASPAPAPDTTASLSFTLHSHTGPLVELTAPSASTFSEWVDGLSLLRPNGNIVTRATADYIQTLTDFGVKVKLLDLSGERIKIPAEVTADSVPDPSARFYYADSF</sequence>
<dbReference type="InterPro" id="IPR001849">
    <property type="entry name" value="PH_domain"/>
</dbReference>
<keyword evidence="3" id="KW-0729">SH3-binding</keyword>
<dbReference type="Pfam" id="PF11841">
    <property type="entry name" value="ELMO_ARM"/>
    <property type="match status" value="1"/>
</dbReference>
<feature type="region of interest" description="Disordered" evidence="5">
    <location>
        <begin position="645"/>
        <end position="699"/>
    </location>
</feature>
<feature type="compositionally biased region" description="Pro residues" evidence="5">
    <location>
        <begin position="30"/>
        <end position="42"/>
    </location>
</feature>
<reference evidence="7 8" key="1">
    <citation type="journal article" date="2018" name="Elife">
        <title>Functional genomics of lipid metabolism in the oleaginous yeast Rhodosporidium toruloides.</title>
        <authorList>
            <person name="Coradetti S.T."/>
            <person name="Pinel D."/>
            <person name="Geiselman G."/>
            <person name="Ito M."/>
            <person name="Mondo S."/>
            <person name="Reilly M.C."/>
            <person name="Cheng Y.F."/>
            <person name="Bauer S."/>
            <person name="Grigoriev I."/>
            <person name="Gladden J.M."/>
            <person name="Simmons B.A."/>
            <person name="Brem R."/>
            <person name="Arkin A.P."/>
            <person name="Skerker J.M."/>
        </authorList>
    </citation>
    <scope>NUCLEOTIDE SEQUENCE [LARGE SCALE GENOMIC DNA]</scope>
    <source>
        <strain evidence="7 8">NBRC 0880</strain>
    </source>
</reference>
<dbReference type="InterPro" id="IPR011989">
    <property type="entry name" value="ARM-like"/>
</dbReference>
<comment type="caution">
    <text evidence="7">The sequence shown here is derived from an EMBL/GenBank/DDBJ whole genome shotgun (WGS) entry which is preliminary data.</text>
</comment>
<keyword evidence="2" id="KW-0581">Phagocytosis</keyword>
<protein>
    <submittedName>
        <fullName evidence="7">ELMO/CED-12 family-domain containing protein</fullName>
    </submittedName>
</protein>